<feature type="compositionally biased region" description="Basic and acidic residues" evidence="1">
    <location>
        <begin position="18"/>
        <end position="30"/>
    </location>
</feature>
<reference evidence="2 3" key="1">
    <citation type="journal article" date="2019" name="Int. J. Syst. Evol. Microbiol.">
        <title>The Global Catalogue of Microorganisms (GCM) 10K type strain sequencing project: providing services to taxonomists for standard genome sequencing and annotation.</title>
        <authorList>
            <consortium name="The Broad Institute Genomics Platform"/>
            <consortium name="The Broad Institute Genome Sequencing Center for Infectious Disease"/>
            <person name="Wu L."/>
            <person name="Ma J."/>
        </authorList>
    </citation>
    <scope>NUCLEOTIDE SEQUENCE [LARGE SCALE GENOMIC DNA]</scope>
    <source>
        <strain evidence="2 3">WLHS5</strain>
    </source>
</reference>
<dbReference type="PANTHER" id="PTHR10788:SF106">
    <property type="entry name" value="BCDNA.GH08860"/>
    <property type="match status" value="1"/>
</dbReference>
<dbReference type="Gene3D" id="3.40.50.2000">
    <property type="entry name" value="Glycogen Phosphorylase B"/>
    <property type="match status" value="2"/>
</dbReference>
<organism evidence="2 3">
    <name type="scientific">Halosolutus amylolyticus</name>
    <dbReference type="NCBI Taxonomy" id="2932267"/>
    <lineage>
        <taxon>Archaea</taxon>
        <taxon>Methanobacteriati</taxon>
        <taxon>Methanobacteriota</taxon>
        <taxon>Stenosarchaea group</taxon>
        <taxon>Halobacteria</taxon>
        <taxon>Halobacteriales</taxon>
        <taxon>Natrialbaceae</taxon>
        <taxon>Halosolutus</taxon>
    </lineage>
</organism>
<dbReference type="GO" id="GO:0005992">
    <property type="term" value="P:trehalose biosynthetic process"/>
    <property type="evidence" value="ECO:0007669"/>
    <property type="project" value="UniProtKB-ARBA"/>
</dbReference>
<evidence type="ECO:0000313" key="2">
    <source>
        <dbReference type="EMBL" id="MFC4541802.1"/>
    </source>
</evidence>
<protein>
    <submittedName>
        <fullName evidence="2">Trehalose-6-phosphate synthase</fullName>
    </submittedName>
</protein>
<proteinExistence type="predicted"/>
<dbReference type="InterPro" id="IPR001830">
    <property type="entry name" value="Glyco_trans_20"/>
</dbReference>
<accession>A0ABD5PMG9</accession>
<name>A0ABD5PMG9_9EURY</name>
<dbReference type="PANTHER" id="PTHR10788">
    <property type="entry name" value="TREHALOSE-6-PHOSPHATE SYNTHASE"/>
    <property type="match status" value="1"/>
</dbReference>
<dbReference type="GO" id="GO:0016758">
    <property type="term" value="F:hexosyltransferase activity"/>
    <property type="evidence" value="ECO:0007669"/>
    <property type="project" value="UniProtKB-ARBA"/>
</dbReference>
<dbReference type="SUPFAM" id="SSF53756">
    <property type="entry name" value="UDP-Glycosyltransferase/glycogen phosphorylase"/>
    <property type="match status" value="1"/>
</dbReference>
<comment type="caution">
    <text evidence="2">The sequence shown here is derived from an EMBL/GenBank/DDBJ whole genome shotgun (WGS) entry which is preliminary data.</text>
</comment>
<dbReference type="Proteomes" id="UP001595898">
    <property type="component" value="Unassembled WGS sequence"/>
</dbReference>
<feature type="compositionally biased region" description="Acidic residues" evidence="1">
    <location>
        <begin position="72"/>
        <end position="84"/>
    </location>
</feature>
<feature type="compositionally biased region" description="Polar residues" evidence="1">
    <location>
        <begin position="93"/>
        <end position="102"/>
    </location>
</feature>
<feature type="region of interest" description="Disordered" evidence="1">
    <location>
        <begin position="1"/>
        <end position="134"/>
    </location>
</feature>
<dbReference type="RefSeq" id="WP_250142759.1">
    <property type="nucleotide sequence ID" value="NZ_JALIQP010000008.1"/>
</dbReference>
<feature type="compositionally biased region" description="Basic and acidic residues" evidence="1">
    <location>
        <begin position="111"/>
        <end position="121"/>
    </location>
</feature>
<evidence type="ECO:0000256" key="1">
    <source>
        <dbReference type="SAM" id="MobiDB-lite"/>
    </source>
</evidence>
<gene>
    <name evidence="2" type="ORF">ACFO5R_07660</name>
</gene>
<feature type="region of interest" description="Disordered" evidence="1">
    <location>
        <begin position="570"/>
        <end position="594"/>
    </location>
</feature>
<dbReference type="AlphaFoldDB" id="A0ABD5PMG9"/>
<dbReference type="Pfam" id="PF00982">
    <property type="entry name" value="Glyco_transf_20"/>
    <property type="match status" value="1"/>
</dbReference>
<dbReference type="EMBL" id="JBHSFA010000004">
    <property type="protein sequence ID" value="MFC4541802.1"/>
    <property type="molecule type" value="Genomic_DNA"/>
</dbReference>
<evidence type="ECO:0000313" key="3">
    <source>
        <dbReference type="Proteomes" id="UP001595898"/>
    </source>
</evidence>
<feature type="compositionally biased region" description="Polar residues" evidence="1">
    <location>
        <begin position="8"/>
        <end position="17"/>
    </location>
</feature>
<keyword evidence="3" id="KW-1185">Reference proteome</keyword>
<dbReference type="CDD" id="cd03788">
    <property type="entry name" value="GT20_TPS"/>
    <property type="match status" value="1"/>
</dbReference>
<sequence>MRVPEEYVSSTTVYNRQLRSDGNGRTRETEADGSSCPGTLIVVSNRQPYRHSYDSDAEEAGSVTGGDVPNAETDDSDAGTDDTDGSSADFPSRTANSRSNTGAVPRPNGAVERETGERSISVDEPTGGLTAGLDPVVQQTDGTWIAWGDGDADFAVADEQHCVAVPPGEEAYTLRRIQLSDEAVDSYYRGFSNRVLWPLCHEFLDLVENRSNDFEWYRTVNERFAEATIEHATEDAVIWLQDYHFALAPRMIRAGVPPSATVAQFWHVPWPSAETFRYCPAGGRLLEGLLGNDLLGFHIDRYVDNFLESVDRYLPGATVDWRTRSVDHDGRTTQVVATPMGVDAQSLADDALASDIDRSTLLESLDIPRGTALGLGVDRLDYTKGIPERLAAIERFFERNPSWRGEFTFVQKATPSRTEIETYERHGELVKSEVERINRRFERDEWQPIVYTEEYLDTETLAAYYRHADVMVVSPLLDGMNLVAQEFVAASVDADSCLVLSDRTGAHDRLGSHALSIDPTDTAQFADQLERALTMPSHERQRRMNTLRARVFDDDIESWMRTQFDWIRRVHGGTNGSGPGSDRDRNSRGRTPPV</sequence>